<dbReference type="Proteomes" id="UP000029096">
    <property type="component" value="Unassembled WGS sequence"/>
</dbReference>
<proteinExistence type="predicted"/>
<dbReference type="AlphaFoldDB" id="A0A086ZK70"/>
<accession>A0A086ZK70</accession>
<evidence type="ECO:0000313" key="1">
    <source>
        <dbReference type="EMBL" id="KFI46920.1"/>
    </source>
</evidence>
<sequence>MLMSAVSIPLPIDLCCSWCFYDDAVLFEGFRNFNFWSAVWVGIKKAGVIIAPDAPKRSIAHVNTIKSCVCNP</sequence>
<dbReference type="STRING" id="1437606.BBOH_0394"/>
<keyword evidence="2" id="KW-1185">Reference proteome</keyword>
<evidence type="ECO:0000313" key="2">
    <source>
        <dbReference type="Proteomes" id="UP000029096"/>
    </source>
</evidence>
<dbReference type="EMBL" id="JGYP01000001">
    <property type="protein sequence ID" value="KFI46920.1"/>
    <property type="molecule type" value="Genomic_DNA"/>
</dbReference>
<protein>
    <submittedName>
        <fullName evidence="1">Uncharacterized protein</fullName>
    </submittedName>
</protein>
<name>A0A086ZK70_9BIFI</name>
<comment type="caution">
    <text evidence="1">The sequence shown here is derived from an EMBL/GenBank/DDBJ whole genome shotgun (WGS) entry which is preliminary data.</text>
</comment>
<reference evidence="1 2" key="1">
    <citation type="submission" date="2014-03" db="EMBL/GenBank/DDBJ databases">
        <title>Genomics of Bifidobacteria.</title>
        <authorList>
            <person name="Ventura M."/>
            <person name="Milani C."/>
            <person name="Lugli G.A."/>
        </authorList>
    </citation>
    <scope>NUCLEOTIDE SEQUENCE [LARGE SCALE GENOMIC DNA]</scope>
    <source>
        <strain evidence="1 2">DSM 22767</strain>
    </source>
</reference>
<organism evidence="1 2">
    <name type="scientific">Bifidobacterium bohemicum DSM 22767</name>
    <dbReference type="NCBI Taxonomy" id="1437606"/>
    <lineage>
        <taxon>Bacteria</taxon>
        <taxon>Bacillati</taxon>
        <taxon>Actinomycetota</taxon>
        <taxon>Actinomycetes</taxon>
        <taxon>Bifidobacteriales</taxon>
        <taxon>Bifidobacteriaceae</taxon>
        <taxon>Bifidobacterium</taxon>
    </lineage>
</organism>
<gene>
    <name evidence="1" type="ORF">BBOH_0394</name>
</gene>